<evidence type="ECO:0000256" key="3">
    <source>
        <dbReference type="ARBA" id="ARBA00004991"/>
    </source>
</evidence>
<dbReference type="PANTHER" id="PTHR12726:SF0">
    <property type="entry name" value="CERAMIDE GLUCOSYLTRANSFERASE"/>
    <property type="match status" value="1"/>
</dbReference>
<evidence type="ECO:0000256" key="7">
    <source>
        <dbReference type="ARBA" id="ARBA00022989"/>
    </source>
</evidence>
<dbReference type="AlphaFoldDB" id="A0A6M1RTF5"/>
<dbReference type="GO" id="GO:0006679">
    <property type="term" value="P:glucosylceramide biosynthetic process"/>
    <property type="evidence" value="ECO:0007669"/>
    <property type="project" value="TreeGrafter"/>
</dbReference>
<comment type="caution">
    <text evidence="10">The sequence shown here is derived from an EMBL/GenBank/DDBJ whole genome shotgun (WGS) entry which is preliminary data.</text>
</comment>
<dbReference type="InterPro" id="IPR029044">
    <property type="entry name" value="Nucleotide-diphossugar_trans"/>
</dbReference>
<dbReference type="EMBL" id="JAAKZH010000001">
    <property type="protein sequence ID" value="NGO62339.1"/>
    <property type="molecule type" value="Genomic_DNA"/>
</dbReference>
<evidence type="ECO:0000313" key="10">
    <source>
        <dbReference type="EMBL" id="NGO62339.1"/>
    </source>
</evidence>
<dbReference type="Proteomes" id="UP000477849">
    <property type="component" value="Unassembled WGS sequence"/>
</dbReference>
<reference evidence="10 11" key="1">
    <citation type="submission" date="2020-02" db="EMBL/GenBank/DDBJ databases">
        <title>Genome sequence of the type strain CCBAU10050 of Rhizobium daejeonense.</title>
        <authorList>
            <person name="Gao J."/>
            <person name="Sun J."/>
        </authorList>
    </citation>
    <scope>NUCLEOTIDE SEQUENCE [LARGE SCALE GENOMIC DNA]</scope>
    <source>
        <strain evidence="10 11">CCBAU10050</strain>
    </source>
</reference>
<comment type="subcellular location">
    <subcellularLocation>
        <location evidence="1">Membrane</location>
        <topology evidence="1">Multi-pass membrane protein</topology>
    </subcellularLocation>
</comment>
<evidence type="ECO:0000256" key="9">
    <source>
        <dbReference type="SAM" id="Phobius"/>
    </source>
</evidence>
<dbReference type="Gene3D" id="3.90.550.10">
    <property type="entry name" value="Spore Coat Polysaccharide Biosynthesis Protein SpsA, Chain A"/>
    <property type="match status" value="1"/>
</dbReference>
<dbReference type="PANTHER" id="PTHR12726">
    <property type="entry name" value="CERAMIDE GLUCOSYLTRANSFERASE"/>
    <property type="match status" value="1"/>
</dbReference>
<name>A0A6M1RTF5_9HYPH</name>
<keyword evidence="5 10" id="KW-0808">Transferase</keyword>
<feature type="transmembrane region" description="Helical" evidence="9">
    <location>
        <begin position="272"/>
        <end position="296"/>
    </location>
</feature>
<comment type="pathway">
    <text evidence="3">Sphingolipid metabolism.</text>
</comment>
<accession>A0A6M1RTF5</accession>
<dbReference type="Pfam" id="PF13506">
    <property type="entry name" value="Glyco_transf_21"/>
    <property type="match status" value="1"/>
</dbReference>
<evidence type="ECO:0000256" key="1">
    <source>
        <dbReference type="ARBA" id="ARBA00004141"/>
    </source>
</evidence>
<dbReference type="SUPFAM" id="SSF53448">
    <property type="entry name" value="Nucleotide-diphospho-sugar transferases"/>
    <property type="match status" value="1"/>
</dbReference>
<evidence type="ECO:0000256" key="2">
    <source>
        <dbReference type="ARBA" id="ARBA00004760"/>
    </source>
</evidence>
<dbReference type="GO" id="GO:0016020">
    <property type="term" value="C:membrane"/>
    <property type="evidence" value="ECO:0007669"/>
    <property type="project" value="UniProtKB-SubCell"/>
</dbReference>
<keyword evidence="8 9" id="KW-0472">Membrane</keyword>
<dbReference type="GO" id="GO:0008120">
    <property type="term" value="F:ceramide glucosyltransferase activity"/>
    <property type="evidence" value="ECO:0007669"/>
    <property type="project" value="TreeGrafter"/>
</dbReference>
<dbReference type="CDD" id="cd02520">
    <property type="entry name" value="Glucosylceramide_synthase"/>
    <property type="match status" value="1"/>
</dbReference>
<evidence type="ECO:0000313" key="11">
    <source>
        <dbReference type="Proteomes" id="UP000477849"/>
    </source>
</evidence>
<organism evidence="10 11">
    <name type="scientific">Rhizobium daejeonense</name>
    <dbReference type="NCBI Taxonomy" id="240521"/>
    <lineage>
        <taxon>Bacteria</taxon>
        <taxon>Pseudomonadati</taxon>
        <taxon>Pseudomonadota</taxon>
        <taxon>Alphaproteobacteria</taxon>
        <taxon>Hyphomicrobiales</taxon>
        <taxon>Rhizobiaceae</taxon>
        <taxon>Rhizobium/Agrobacterium group</taxon>
        <taxon>Rhizobium</taxon>
    </lineage>
</organism>
<feature type="transmembrane region" description="Helical" evidence="9">
    <location>
        <begin position="6"/>
        <end position="25"/>
    </location>
</feature>
<evidence type="ECO:0000256" key="6">
    <source>
        <dbReference type="ARBA" id="ARBA00022692"/>
    </source>
</evidence>
<evidence type="ECO:0000256" key="8">
    <source>
        <dbReference type="ARBA" id="ARBA00023136"/>
    </source>
</evidence>
<evidence type="ECO:0000256" key="5">
    <source>
        <dbReference type="ARBA" id="ARBA00022679"/>
    </source>
</evidence>
<dbReference type="RefSeq" id="WP_163900612.1">
    <property type="nucleotide sequence ID" value="NZ_CP048427.1"/>
</dbReference>
<evidence type="ECO:0000256" key="4">
    <source>
        <dbReference type="ARBA" id="ARBA00022676"/>
    </source>
</evidence>
<keyword evidence="7 9" id="KW-1133">Transmembrane helix</keyword>
<keyword evidence="4" id="KW-0328">Glycosyltransferase</keyword>
<keyword evidence="6 9" id="KW-0812">Transmembrane</keyword>
<comment type="pathway">
    <text evidence="2">Lipid metabolism; sphingolipid metabolism.</text>
</comment>
<sequence length="398" mass="44093">MTLLIWFCAVALVVHLSSIILVLVWRSTRHEEPLPSRPPAVTIVRPVCGLENNLETTLQSTFRLDWPDYEIIFCVATANDPAIAIVRRCMASHPHIPARLLVGDDRISVNPKLNNVIKGWRSARYDWIVLADSNVLMPEDYIRQLFARWLPGTGAVCSPPIGSAPEGFAAELECAWLNGFQARWQLLADAIGLGFAQGKTMLLNRQIMARAGGFERLGEEVAEDAATTGLIRGLGLKVRLVKQPFPQPLGRRDLASVWKRQLRWARLRRASFPLYFVPELIAGAALPLAALTALVATGTCSPLSALLYLVAWYGGETLLNRSFGWHTGLLGLPATVARDIALPVLWIAAWFGNGFVWRGNAMTVASDETTETPPAKARLRRVMDKTRERAKTLTVFRN</sequence>
<keyword evidence="11" id="KW-1185">Reference proteome</keyword>
<proteinExistence type="predicted"/>
<gene>
    <name evidence="10" type="ORF">G6N76_01535</name>
</gene>
<protein>
    <submittedName>
        <fullName evidence="10">Glycosyltransferase</fullName>
    </submittedName>
</protein>
<dbReference type="InterPro" id="IPR025993">
    <property type="entry name" value="Ceramide_glucosylTrfase"/>
</dbReference>